<feature type="compositionally biased region" description="Pro residues" evidence="1">
    <location>
        <begin position="690"/>
        <end position="704"/>
    </location>
</feature>
<dbReference type="Gene3D" id="3.90.320.10">
    <property type="match status" value="1"/>
</dbReference>
<feature type="region of interest" description="Disordered" evidence="1">
    <location>
        <begin position="954"/>
        <end position="976"/>
    </location>
</feature>
<dbReference type="AlphaFoldDB" id="A0A1H5VQY3"/>
<feature type="region of interest" description="Disordered" evidence="1">
    <location>
        <begin position="686"/>
        <end position="707"/>
    </location>
</feature>
<evidence type="ECO:0000313" key="4">
    <source>
        <dbReference type="Proteomes" id="UP000236742"/>
    </source>
</evidence>
<name>A0A1H5VQY3_9RHOB</name>
<feature type="compositionally biased region" description="Basic and acidic residues" evidence="1">
    <location>
        <begin position="954"/>
        <end position="963"/>
    </location>
</feature>
<dbReference type="Pfam" id="PF12705">
    <property type="entry name" value="PDDEXK_1"/>
    <property type="match status" value="1"/>
</dbReference>
<dbReference type="RefSeq" id="WP_104007861.1">
    <property type="nucleotide sequence ID" value="NZ_FNVD01000006.1"/>
</dbReference>
<dbReference type="Proteomes" id="UP000236742">
    <property type="component" value="Unassembled WGS sequence"/>
</dbReference>
<keyword evidence="4" id="KW-1185">Reference proteome</keyword>
<accession>A0A1H5VQY3</accession>
<dbReference type="EMBL" id="FNVD01000006">
    <property type="protein sequence ID" value="SEF89634.1"/>
    <property type="molecule type" value="Genomic_DNA"/>
</dbReference>
<evidence type="ECO:0000256" key="1">
    <source>
        <dbReference type="SAM" id="MobiDB-lite"/>
    </source>
</evidence>
<evidence type="ECO:0000313" key="3">
    <source>
        <dbReference type="EMBL" id="SEF89634.1"/>
    </source>
</evidence>
<proteinExistence type="predicted"/>
<dbReference type="NCBIfam" id="TIGR02786">
    <property type="entry name" value="addB_alphas"/>
    <property type="match status" value="1"/>
</dbReference>
<sequence length="976" mass="107608">MFDPTEAPRVFALPVGVDFPRALIDGLASRLAGHPPETMARVHLVVNTRRMARRIRDLFDQGPPRLLPRLSLVADPFDPRDAAAMPPAIPPLRRRLELAQLVADLLDRQPDLAARESVFALADSLAALIDEMHGEGVAPKAIRDLDVSDLSGHWARAQAFIGIAEAFAGAADDGLDPQGRLRRMVERMVARWETDPPDHPVIVAGSTGSRGTTLMLMQAVARLPQGAVILPGFDFDMPAPVWDGLDDALTAEDHPQYRFRKLMDGLGIGPGDVRRWTDTAPASPERNRLVSLALRPAPVTDAWMREGPQLEGIDRATQNVTLIEAPTPREEALAIALRLRQAAEDGQRAALITPDRMLTRQVTAALDRWGIEPDDSAGMPLQLSAPGRFLRHVAELFTGPLTGEALLTLLKHPLTHSADGRGAHLLLTRDLELHLRRNGPPFPDETALRAWGGTHKAATPEWIDWVVRCFCAQELPARLPLQDWVTRLRRLAEAIAGGAAADGSGALWQKNAGQKAREVMDMLAAEAGAGGQMTARDFAELLGALLSGEEVRDRDTPHPHIMIWGTIEARVHGADLMILAGLNEGSWPESPPPDPWLNRKMRHDAGLLLPERRIGLSAHDFQQAIAAPEVWLTRSIRSDDAETVPSRWLNRLTNLLDGLEANGGRAALRAMRDRGRTWLDWAHQLERPEPAPPAPRPSPRPPVAARPDRLSVTQVKTLIRDPYAIYARKVLRLEPLKPLVQEPDALLRGTVMHEVLERLVKASLSDGDLGRDRFLALAEEILTRDVPWPAARRLWLARLARAADWFLEGEAERQTRAIPVGFEAGGKVTIDDLGFTLTAKADRIDRDAHGRLILYDYKTGKPPSKKEQAAFDKQLLLEAAMAEKGAFEGIGPAPVANAVFIGLSTKPEEVPAPLDQDPPEKVWDEFRQLIAAYQNPEQGFTARRMLQKDTDTGDFDHLARYGEWDPSTDPTPEDLE</sequence>
<dbReference type="InterPro" id="IPR011604">
    <property type="entry name" value="PDDEXK-like_dom_sf"/>
</dbReference>
<feature type="domain" description="PD-(D/E)XK endonuclease-like" evidence="2">
    <location>
        <begin position="709"/>
        <end position="937"/>
    </location>
</feature>
<organism evidence="3 4">
    <name type="scientific">Jhaorihella thermophila</name>
    <dbReference type="NCBI Taxonomy" id="488547"/>
    <lineage>
        <taxon>Bacteria</taxon>
        <taxon>Pseudomonadati</taxon>
        <taxon>Pseudomonadota</taxon>
        <taxon>Alphaproteobacteria</taxon>
        <taxon>Rhodobacterales</taxon>
        <taxon>Paracoccaceae</taxon>
        <taxon>Jhaorihella</taxon>
    </lineage>
</organism>
<dbReference type="InterPro" id="IPR014153">
    <property type="entry name" value="Ds_break_AddB"/>
</dbReference>
<evidence type="ECO:0000259" key="2">
    <source>
        <dbReference type="Pfam" id="PF12705"/>
    </source>
</evidence>
<dbReference type="InterPro" id="IPR027417">
    <property type="entry name" value="P-loop_NTPase"/>
</dbReference>
<reference evidence="3 4" key="1">
    <citation type="submission" date="2016-10" db="EMBL/GenBank/DDBJ databases">
        <authorList>
            <person name="de Groot N.N."/>
        </authorList>
    </citation>
    <scope>NUCLEOTIDE SEQUENCE [LARGE SCALE GENOMIC DNA]</scope>
    <source>
        <strain evidence="3 4">DSM 23413</strain>
    </source>
</reference>
<protein>
    <submittedName>
        <fullName evidence="3">Double-strand break repair protein AddB</fullName>
    </submittedName>
</protein>
<dbReference type="OrthoDB" id="9780606at2"/>
<dbReference type="InterPro" id="IPR038726">
    <property type="entry name" value="PDDEXK_AddAB-type"/>
</dbReference>
<gene>
    <name evidence="3" type="ORF">SAMN05421751_106183</name>
</gene>
<dbReference type="SUPFAM" id="SSF52540">
    <property type="entry name" value="P-loop containing nucleoside triphosphate hydrolases"/>
    <property type="match status" value="1"/>
</dbReference>